<dbReference type="FunFam" id="1.20.1050.10:FF:000016">
    <property type="entry name" value="Glutathione S-transferase U9"/>
    <property type="match status" value="1"/>
</dbReference>
<dbReference type="Gene3D" id="1.20.1050.10">
    <property type="match status" value="1"/>
</dbReference>
<comment type="caution">
    <text evidence="7">The sequence shown here is derived from an EMBL/GenBank/DDBJ whole genome shotgun (WGS) entry which is preliminary data.</text>
</comment>
<reference evidence="7" key="1">
    <citation type="submission" date="2020-06" db="EMBL/GenBank/DDBJ databases">
        <authorList>
            <person name="Li T."/>
            <person name="Hu X."/>
            <person name="Zhang T."/>
            <person name="Song X."/>
            <person name="Zhang H."/>
            <person name="Dai N."/>
            <person name="Sheng W."/>
            <person name="Hou X."/>
            <person name="Wei L."/>
        </authorList>
    </citation>
    <scope>NUCLEOTIDE SEQUENCE</scope>
    <source>
        <strain evidence="7">K16</strain>
        <tissue evidence="7">Leaf</tissue>
    </source>
</reference>
<evidence type="ECO:0000313" key="7">
    <source>
        <dbReference type="EMBL" id="KAK4402909.1"/>
    </source>
</evidence>
<name>A0AAE1X061_9LAMI</name>
<dbReference type="Proteomes" id="UP001289374">
    <property type="component" value="Unassembled WGS sequence"/>
</dbReference>
<evidence type="ECO:0000256" key="5">
    <source>
        <dbReference type="ARBA" id="ARBA00047960"/>
    </source>
</evidence>
<organism evidence="7 8">
    <name type="scientific">Sesamum angolense</name>
    <dbReference type="NCBI Taxonomy" id="2727404"/>
    <lineage>
        <taxon>Eukaryota</taxon>
        <taxon>Viridiplantae</taxon>
        <taxon>Streptophyta</taxon>
        <taxon>Embryophyta</taxon>
        <taxon>Tracheophyta</taxon>
        <taxon>Spermatophyta</taxon>
        <taxon>Magnoliopsida</taxon>
        <taxon>eudicotyledons</taxon>
        <taxon>Gunneridae</taxon>
        <taxon>Pentapetalae</taxon>
        <taxon>asterids</taxon>
        <taxon>lamiids</taxon>
        <taxon>Lamiales</taxon>
        <taxon>Pedaliaceae</taxon>
        <taxon>Sesamum</taxon>
    </lineage>
</organism>
<evidence type="ECO:0000256" key="2">
    <source>
        <dbReference type="ARBA" id="ARBA00022575"/>
    </source>
</evidence>
<dbReference type="EC" id="2.5.1.18" evidence="1"/>
<feature type="domain" description="GST C-terminal" evidence="6">
    <location>
        <begin position="1"/>
        <end position="120"/>
    </location>
</feature>
<dbReference type="InterPro" id="IPR045074">
    <property type="entry name" value="GST_C_Tau"/>
</dbReference>
<dbReference type="GO" id="GO:0005737">
    <property type="term" value="C:cytoplasm"/>
    <property type="evidence" value="ECO:0007669"/>
    <property type="project" value="TreeGrafter"/>
</dbReference>
<dbReference type="GO" id="GO:0006749">
    <property type="term" value="P:glutathione metabolic process"/>
    <property type="evidence" value="ECO:0007669"/>
    <property type="project" value="InterPro"/>
</dbReference>
<evidence type="ECO:0000259" key="6">
    <source>
        <dbReference type="PROSITE" id="PS50405"/>
    </source>
</evidence>
<dbReference type="PANTHER" id="PTHR11260:SF615">
    <property type="entry name" value="GLUTATHIONE S-TRANSFERASE U17"/>
    <property type="match status" value="1"/>
</dbReference>
<dbReference type="InterPro" id="IPR010987">
    <property type="entry name" value="Glutathione-S-Trfase_C-like"/>
</dbReference>
<evidence type="ECO:0000256" key="1">
    <source>
        <dbReference type="ARBA" id="ARBA00012452"/>
    </source>
</evidence>
<dbReference type="PROSITE" id="PS50405">
    <property type="entry name" value="GST_CTER"/>
    <property type="match status" value="1"/>
</dbReference>
<keyword evidence="2" id="KW-0216">Detoxification</keyword>
<dbReference type="Pfam" id="PF00043">
    <property type="entry name" value="GST_C"/>
    <property type="match status" value="1"/>
</dbReference>
<dbReference type="GO" id="GO:0004364">
    <property type="term" value="F:glutathione transferase activity"/>
    <property type="evidence" value="ECO:0007669"/>
    <property type="project" value="UniProtKB-EC"/>
</dbReference>
<dbReference type="InterPro" id="IPR036282">
    <property type="entry name" value="Glutathione-S-Trfase_C_sf"/>
</dbReference>
<dbReference type="PANTHER" id="PTHR11260">
    <property type="entry name" value="GLUTATHIONE S-TRANSFERASE, GST, SUPERFAMILY, GST DOMAIN CONTAINING"/>
    <property type="match status" value="1"/>
</dbReference>
<keyword evidence="3" id="KW-0808">Transferase</keyword>
<sequence length="124" mass="13902">MIPVVSNSEVLREAEGKEERTQLVQKVSEGLVLLEEAFVSCSKGKDFFGGDRVGYLDIVLGSCLGWLRVTEIIVEISLLDRTKTPRLAKWADRFSSEDAAKDVLPETEKLLELYRKIQAFLKAA</sequence>
<evidence type="ECO:0000313" key="8">
    <source>
        <dbReference type="Proteomes" id="UP001289374"/>
    </source>
</evidence>
<dbReference type="CDD" id="cd03185">
    <property type="entry name" value="GST_C_Tau"/>
    <property type="match status" value="1"/>
</dbReference>
<dbReference type="InterPro" id="IPR004046">
    <property type="entry name" value="GST_C"/>
</dbReference>
<dbReference type="SUPFAM" id="SSF47616">
    <property type="entry name" value="GST C-terminal domain-like"/>
    <property type="match status" value="1"/>
</dbReference>
<dbReference type="EMBL" id="JACGWL010000005">
    <property type="protein sequence ID" value="KAK4402909.1"/>
    <property type="molecule type" value="Genomic_DNA"/>
</dbReference>
<reference evidence="7" key="2">
    <citation type="journal article" date="2024" name="Plant">
        <title>Genomic evolution and insights into agronomic trait innovations of Sesamum species.</title>
        <authorList>
            <person name="Miao H."/>
            <person name="Wang L."/>
            <person name="Qu L."/>
            <person name="Liu H."/>
            <person name="Sun Y."/>
            <person name="Le M."/>
            <person name="Wang Q."/>
            <person name="Wei S."/>
            <person name="Zheng Y."/>
            <person name="Lin W."/>
            <person name="Duan Y."/>
            <person name="Cao H."/>
            <person name="Xiong S."/>
            <person name="Wang X."/>
            <person name="Wei L."/>
            <person name="Li C."/>
            <person name="Ma Q."/>
            <person name="Ju M."/>
            <person name="Zhao R."/>
            <person name="Li G."/>
            <person name="Mu C."/>
            <person name="Tian Q."/>
            <person name="Mei H."/>
            <person name="Zhang T."/>
            <person name="Gao T."/>
            <person name="Zhang H."/>
        </authorList>
    </citation>
    <scope>NUCLEOTIDE SEQUENCE</scope>
    <source>
        <strain evidence="7">K16</strain>
    </source>
</reference>
<protein>
    <recommendedName>
        <fullName evidence="1">glutathione transferase</fullName>
        <ecNumber evidence="1">2.5.1.18</ecNumber>
    </recommendedName>
</protein>
<accession>A0AAE1X061</accession>
<comment type="similarity">
    <text evidence="4">Belongs to the GST superfamily. Tau family.</text>
</comment>
<comment type="catalytic activity">
    <reaction evidence="5">
        <text>RX + glutathione = an S-substituted glutathione + a halide anion + H(+)</text>
        <dbReference type="Rhea" id="RHEA:16437"/>
        <dbReference type="ChEBI" id="CHEBI:15378"/>
        <dbReference type="ChEBI" id="CHEBI:16042"/>
        <dbReference type="ChEBI" id="CHEBI:17792"/>
        <dbReference type="ChEBI" id="CHEBI:57925"/>
        <dbReference type="ChEBI" id="CHEBI:90779"/>
        <dbReference type="EC" id="2.5.1.18"/>
    </reaction>
</comment>
<dbReference type="AlphaFoldDB" id="A0AAE1X061"/>
<proteinExistence type="inferred from homology"/>
<dbReference type="GO" id="GO:0009407">
    <property type="term" value="P:toxin catabolic process"/>
    <property type="evidence" value="ECO:0007669"/>
    <property type="project" value="UniProtKB-ARBA"/>
</dbReference>
<gene>
    <name evidence="7" type="ORF">Sango_1031600</name>
</gene>
<evidence type="ECO:0000256" key="4">
    <source>
        <dbReference type="ARBA" id="ARBA00025743"/>
    </source>
</evidence>
<dbReference type="InterPro" id="IPR045073">
    <property type="entry name" value="Omega/Tau-like"/>
</dbReference>
<keyword evidence="8" id="KW-1185">Reference proteome</keyword>
<evidence type="ECO:0000256" key="3">
    <source>
        <dbReference type="ARBA" id="ARBA00022679"/>
    </source>
</evidence>